<dbReference type="SUPFAM" id="SSF56112">
    <property type="entry name" value="Protein kinase-like (PK-like)"/>
    <property type="match status" value="1"/>
</dbReference>
<feature type="domain" description="ABC1 atypical kinase-like" evidence="2">
    <location>
        <begin position="172"/>
        <end position="252"/>
    </location>
</feature>
<feature type="chain" id="PRO_5041412991" description="ABC1 atypical kinase-like domain-containing protein" evidence="1">
    <location>
        <begin position="25"/>
        <end position="280"/>
    </location>
</feature>
<keyword evidence="1" id="KW-0732">Signal</keyword>
<sequence length="280" mass="32701">MTRSFLILPLIASLCITFPAFTHAAPTAFQNVTNSQLEARNVPGILSKAEILREHDRKWILGVYGEDLDYKRTNIFTKTLPIHTRISNSDLPPRLDEQGEPLERSSNTEIRYVLDNDGHNIGVAKGYLSNQEMDKWEAHAEVQALKATAKSRSEYDYGKKYGWPVANDFRPVIVMNYVKGVDIVDSEQYRNAPIAKKQKMQERYKKLLRDEVYHYVKKGILHTDFHSGNVRVTFDKRDKIEQVKLIDWGYPGVFTVDKKVSKEDFKQWFDKRFDYCYRRQ</sequence>
<reference evidence="3" key="1">
    <citation type="submission" date="2022-08" db="EMBL/GenBank/DDBJ databases">
        <authorList>
            <consortium name="DOE Joint Genome Institute"/>
            <person name="Min B."/>
            <person name="Riley R."/>
            <person name="Sierra-Patev S."/>
            <person name="Naranjo-Ortiz M."/>
            <person name="Looney B."/>
            <person name="Konkel Z."/>
            <person name="Slot J.C."/>
            <person name="Sakamoto Y."/>
            <person name="Steenwyk J.L."/>
            <person name="Rokas A."/>
            <person name="Carro J."/>
            <person name="Camarero S."/>
            <person name="Ferreira P."/>
            <person name="Molpeceres G."/>
            <person name="Ruiz-Duenas F.J."/>
            <person name="Serrano A."/>
            <person name="Henrissat B."/>
            <person name="Drula E."/>
            <person name="Hughes K.W."/>
            <person name="Mata J.L."/>
            <person name="Ishikawa N.K."/>
            <person name="Vargas-Isla R."/>
            <person name="Ushijima S."/>
            <person name="Smith C.A."/>
            <person name="Ahrendt S."/>
            <person name="Andreopoulos W."/>
            <person name="He G."/>
            <person name="Labutti K."/>
            <person name="Lipzen A."/>
            <person name="Ng V."/>
            <person name="Sandor L."/>
            <person name="Barry K."/>
            <person name="Martinez A.T."/>
            <person name="Xiao Y."/>
            <person name="Gibbons J.G."/>
            <person name="Terashima K."/>
            <person name="Hibbett D.S."/>
            <person name="Grigoriev I.V."/>
        </authorList>
    </citation>
    <scope>NUCLEOTIDE SEQUENCE</scope>
    <source>
        <strain evidence="3">TFB7829</strain>
    </source>
</reference>
<feature type="signal peptide" evidence="1">
    <location>
        <begin position="1"/>
        <end position="24"/>
    </location>
</feature>
<dbReference type="EMBL" id="MU802196">
    <property type="protein sequence ID" value="KAJ3980364.1"/>
    <property type="molecule type" value="Genomic_DNA"/>
</dbReference>
<dbReference type="Pfam" id="PF03109">
    <property type="entry name" value="ABC1"/>
    <property type="match status" value="1"/>
</dbReference>
<comment type="caution">
    <text evidence="3">The sequence shown here is derived from an EMBL/GenBank/DDBJ whole genome shotgun (WGS) entry which is preliminary data.</text>
</comment>
<evidence type="ECO:0000259" key="2">
    <source>
        <dbReference type="Pfam" id="PF03109"/>
    </source>
</evidence>
<dbReference type="Proteomes" id="UP001163850">
    <property type="component" value="Unassembled WGS sequence"/>
</dbReference>
<accession>A0AA38UNN6</accession>
<name>A0AA38UNN6_9AGAR</name>
<dbReference type="AlphaFoldDB" id="A0AA38UNN6"/>
<dbReference type="InterPro" id="IPR011009">
    <property type="entry name" value="Kinase-like_dom_sf"/>
</dbReference>
<protein>
    <recommendedName>
        <fullName evidence="2">ABC1 atypical kinase-like domain-containing protein</fullName>
    </recommendedName>
</protein>
<evidence type="ECO:0000313" key="3">
    <source>
        <dbReference type="EMBL" id="KAJ3980364.1"/>
    </source>
</evidence>
<gene>
    <name evidence="3" type="ORF">F5890DRAFT_727024</name>
</gene>
<proteinExistence type="predicted"/>
<evidence type="ECO:0000256" key="1">
    <source>
        <dbReference type="SAM" id="SignalP"/>
    </source>
</evidence>
<evidence type="ECO:0000313" key="4">
    <source>
        <dbReference type="Proteomes" id="UP001163850"/>
    </source>
</evidence>
<dbReference type="InterPro" id="IPR004147">
    <property type="entry name" value="ABC1_dom"/>
</dbReference>
<organism evidence="3 4">
    <name type="scientific">Lentinula detonsa</name>
    <dbReference type="NCBI Taxonomy" id="2804962"/>
    <lineage>
        <taxon>Eukaryota</taxon>
        <taxon>Fungi</taxon>
        <taxon>Dikarya</taxon>
        <taxon>Basidiomycota</taxon>
        <taxon>Agaricomycotina</taxon>
        <taxon>Agaricomycetes</taxon>
        <taxon>Agaricomycetidae</taxon>
        <taxon>Agaricales</taxon>
        <taxon>Marasmiineae</taxon>
        <taxon>Omphalotaceae</taxon>
        <taxon>Lentinula</taxon>
    </lineage>
</organism>